<reference evidence="2" key="1">
    <citation type="journal article" date="2022" name="Mol. Ecol. Resour.">
        <title>The genomes of chicory, endive, great burdock and yacon provide insights into Asteraceae palaeo-polyploidization history and plant inulin production.</title>
        <authorList>
            <person name="Fan W."/>
            <person name="Wang S."/>
            <person name="Wang H."/>
            <person name="Wang A."/>
            <person name="Jiang F."/>
            <person name="Liu H."/>
            <person name="Zhao H."/>
            <person name="Xu D."/>
            <person name="Zhang Y."/>
        </authorList>
    </citation>
    <scope>NUCLEOTIDE SEQUENCE [LARGE SCALE GENOMIC DNA]</scope>
    <source>
        <strain evidence="2">cv. Yunnan</strain>
    </source>
</reference>
<proteinExistence type="predicted"/>
<dbReference type="EMBL" id="CM042035">
    <property type="protein sequence ID" value="KAI3754485.1"/>
    <property type="molecule type" value="Genomic_DNA"/>
</dbReference>
<sequence>MNDIAITKVDNKIETKDENAETETKELQKLILDGDWRRVYHKLKDRNALTEIIDSDGNTILHIAAIVGDTYIVEYAPQNQKNLLRIIDNEGKTPLDKAYENMHLDIIAYLEGATKDDEICKKGAKTETKELQQLTADRDWYAEASKKAAEKEPNKLQQQVEDKDWVGVYLELEKRNKKGQTPLDKAYENMHLDMIAHLLDATEKDKKESHEAANVDGKVQTATDVDGTSSVEIGVDLLVNAISAKRYGEYSILLISFFLF</sequence>
<name>A0ACB9E6J8_9ASTR</name>
<evidence type="ECO:0000313" key="1">
    <source>
        <dbReference type="EMBL" id="KAI3754485.1"/>
    </source>
</evidence>
<reference evidence="1 2" key="2">
    <citation type="journal article" date="2022" name="Mol. Ecol. Resour.">
        <title>The genomes of chicory, endive, great burdock and yacon provide insights into Asteraceae paleo-polyploidization history and plant inulin production.</title>
        <authorList>
            <person name="Fan W."/>
            <person name="Wang S."/>
            <person name="Wang H."/>
            <person name="Wang A."/>
            <person name="Jiang F."/>
            <person name="Liu H."/>
            <person name="Zhao H."/>
            <person name="Xu D."/>
            <person name="Zhang Y."/>
        </authorList>
    </citation>
    <scope>NUCLEOTIDE SEQUENCE [LARGE SCALE GENOMIC DNA]</scope>
    <source>
        <strain evidence="2">cv. Yunnan</strain>
        <tissue evidence="1">Leaves</tissue>
    </source>
</reference>
<dbReference type="Proteomes" id="UP001056120">
    <property type="component" value="Linkage Group LG18"/>
</dbReference>
<comment type="caution">
    <text evidence="1">The sequence shown here is derived from an EMBL/GenBank/DDBJ whole genome shotgun (WGS) entry which is preliminary data.</text>
</comment>
<keyword evidence="2" id="KW-1185">Reference proteome</keyword>
<gene>
    <name evidence="1" type="ORF">L1987_54269</name>
</gene>
<protein>
    <submittedName>
        <fullName evidence="1">Uncharacterized protein</fullName>
    </submittedName>
</protein>
<accession>A0ACB9E6J8</accession>
<organism evidence="1 2">
    <name type="scientific">Smallanthus sonchifolius</name>
    <dbReference type="NCBI Taxonomy" id="185202"/>
    <lineage>
        <taxon>Eukaryota</taxon>
        <taxon>Viridiplantae</taxon>
        <taxon>Streptophyta</taxon>
        <taxon>Embryophyta</taxon>
        <taxon>Tracheophyta</taxon>
        <taxon>Spermatophyta</taxon>
        <taxon>Magnoliopsida</taxon>
        <taxon>eudicotyledons</taxon>
        <taxon>Gunneridae</taxon>
        <taxon>Pentapetalae</taxon>
        <taxon>asterids</taxon>
        <taxon>campanulids</taxon>
        <taxon>Asterales</taxon>
        <taxon>Asteraceae</taxon>
        <taxon>Asteroideae</taxon>
        <taxon>Heliantheae alliance</taxon>
        <taxon>Millerieae</taxon>
        <taxon>Smallanthus</taxon>
    </lineage>
</organism>
<evidence type="ECO:0000313" key="2">
    <source>
        <dbReference type="Proteomes" id="UP001056120"/>
    </source>
</evidence>